<keyword evidence="2" id="KW-0614">Plasmid</keyword>
<dbReference type="RefSeq" id="WP_052264040.1">
    <property type="nucleotide sequence ID" value="NZ_CP010418.1"/>
</dbReference>
<dbReference type="KEGG" id="acx:Achr_c420"/>
<dbReference type="HOGENOM" id="CLU_042379_0_1_6"/>
<feature type="domain" description="RES" evidence="1">
    <location>
        <begin position="227"/>
        <end position="339"/>
    </location>
</feature>
<dbReference type="SMART" id="SM00953">
    <property type="entry name" value="RES"/>
    <property type="match status" value="1"/>
</dbReference>
<evidence type="ECO:0000313" key="3">
    <source>
        <dbReference type="Proteomes" id="UP000068210"/>
    </source>
</evidence>
<dbReference type="Pfam" id="PF08808">
    <property type="entry name" value="RES"/>
    <property type="match status" value="1"/>
</dbReference>
<dbReference type="Proteomes" id="UP000068210">
    <property type="component" value="Plasmid pAcX50c"/>
</dbReference>
<keyword evidence="3" id="KW-1185">Reference proteome</keyword>
<dbReference type="InterPro" id="IPR014914">
    <property type="entry name" value="RES_dom"/>
</dbReference>
<name>A0A0C4WL37_9GAMM</name>
<dbReference type="EMBL" id="CP010418">
    <property type="protein sequence ID" value="AJE23523.1"/>
    <property type="molecule type" value="Genomic_DNA"/>
</dbReference>
<dbReference type="AlphaFoldDB" id="A0A0C4WL37"/>
<geneLocation type="plasmid" evidence="2 3">
    <name>pAcX50c</name>
</geneLocation>
<protein>
    <submittedName>
        <fullName evidence="2">RES domain family protein</fullName>
    </submittedName>
</protein>
<evidence type="ECO:0000313" key="2">
    <source>
        <dbReference type="EMBL" id="AJE23523.1"/>
    </source>
</evidence>
<evidence type="ECO:0000259" key="1">
    <source>
        <dbReference type="SMART" id="SM00953"/>
    </source>
</evidence>
<organism evidence="2 3">
    <name type="scientific">Azotobacter chroococcum NCIMB 8003</name>
    <dbReference type="NCBI Taxonomy" id="1328314"/>
    <lineage>
        <taxon>Bacteria</taxon>
        <taxon>Pseudomonadati</taxon>
        <taxon>Pseudomonadota</taxon>
        <taxon>Gammaproteobacteria</taxon>
        <taxon>Pseudomonadales</taxon>
        <taxon>Pseudomonadaceae</taxon>
        <taxon>Azotobacter</taxon>
    </lineage>
</organism>
<proteinExistence type="predicted"/>
<sequence>MHPDEIAELNAKRICHECIGEEYLSNEVAATGVAAKCDYCDQTAATWTLEQLAERIETAFDHHYTRTADQPDSWQERMMADRESRYVWFREGQPTVEAFQEAAEIEPEVAEDVQAILDDKYACYDPFDMDGETEFSAECHYEEKGATDEAWQEDWRNFEQSIQKEARFFSRSAAAHLTEVFGHIDSLKTINNQPLVVDAGLQFALNHLYRARVFQSEDPLLKALCRPDQELGPPPARLATAGRMNAQGISVFYGATSIQSAIAEVRPPVGSRVAVARFNILRPLRLLDLTALEDAHDTGSIFDLSLKDRLEWVAFLRSVGKRMTRAVMPDDRKRSINPTC</sequence>
<gene>
    <name evidence="2" type="ORF">Achr_c420</name>
</gene>
<reference evidence="2 3" key="1">
    <citation type="journal article" date="2015" name="PLoS ONE">
        <title>Azotobacter Genomes: The Genome of Azotobacter chroococcum NCIMB 8003 (ATCC 4412).</title>
        <authorList>
            <person name="Robson R.L."/>
            <person name="Jones R."/>
            <person name="Robson R.M."/>
            <person name="Schwartz A."/>
            <person name="Richardson T.H."/>
        </authorList>
    </citation>
    <scope>NUCLEOTIDE SEQUENCE [LARGE SCALE GENOMIC DNA]</scope>
    <source>
        <strain evidence="2 3">NCIMB 8003</strain>
        <plasmid evidence="3">Plasmid pAcX50c</plasmid>
    </source>
</reference>
<accession>A0A0C4WL37</accession>